<organism evidence="1 2">
    <name type="scientific">Phyllosticta capitalensis</name>
    <dbReference type="NCBI Taxonomy" id="121624"/>
    <lineage>
        <taxon>Eukaryota</taxon>
        <taxon>Fungi</taxon>
        <taxon>Dikarya</taxon>
        <taxon>Ascomycota</taxon>
        <taxon>Pezizomycotina</taxon>
        <taxon>Dothideomycetes</taxon>
        <taxon>Dothideomycetes incertae sedis</taxon>
        <taxon>Botryosphaeriales</taxon>
        <taxon>Phyllostictaceae</taxon>
        <taxon>Phyllosticta</taxon>
    </lineage>
</organism>
<gene>
    <name evidence="1" type="ORF">HDK90DRAFT_162672</name>
</gene>
<comment type="caution">
    <text evidence="1">The sequence shown here is derived from an EMBL/GenBank/DDBJ whole genome shotgun (WGS) entry which is preliminary data.</text>
</comment>
<name>A0ABR1Z0Q3_9PEZI</name>
<dbReference type="EMBL" id="JBBWRZ010000002">
    <property type="protein sequence ID" value="KAK8244546.1"/>
    <property type="molecule type" value="Genomic_DNA"/>
</dbReference>
<evidence type="ECO:0000313" key="2">
    <source>
        <dbReference type="Proteomes" id="UP001492380"/>
    </source>
</evidence>
<evidence type="ECO:0000313" key="1">
    <source>
        <dbReference type="EMBL" id="KAK8244546.1"/>
    </source>
</evidence>
<sequence>MNKKFFRRKWSNRGCWCAVVESSPRAFSRRRPRLFCMTPWPTPYALRVFGFPSSSPFSTGANSCTSSNSLSPVRLHDENQQRHHASINCGLATFSLLVGGQRPDYQPVIPRHDDTTILLHRHADGNIHDRTTTPLSDFASAAHRQTQLLDAPCTVCTAPDGLSMRWVGVRCECGERQHPSQLLSPWSRFSAHLMLITKGHRSCVLYC</sequence>
<keyword evidence="2" id="KW-1185">Reference proteome</keyword>
<protein>
    <submittedName>
        <fullName evidence="1">Uncharacterized protein</fullName>
    </submittedName>
</protein>
<dbReference type="Proteomes" id="UP001492380">
    <property type="component" value="Unassembled WGS sequence"/>
</dbReference>
<accession>A0ABR1Z0Q3</accession>
<proteinExistence type="predicted"/>
<reference evidence="1 2" key="1">
    <citation type="submission" date="2024-04" db="EMBL/GenBank/DDBJ databases">
        <title>Phyllosticta paracitricarpa is synonymous to the EU quarantine fungus P. citricarpa based on phylogenomic analyses.</title>
        <authorList>
            <consortium name="Lawrence Berkeley National Laboratory"/>
            <person name="Van Ingen-Buijs V.A."/>
            <person name="Van Westerhoven A.C."/>
            <person name="Haridas S."/>
            <person name="Skiadas P."/>
            <person name="Martin F."/>
            <person name="Groenewald J.Z."/>
            <person name="Crous P.W."/>
            <person name="Seidl M.F."/>
        </authorList>
    </citation>
    <scope>NUCLEOTIDE SEQUENCE [LARGE SCALE GENOMIC DNA]</scope>
    <source>
        <strain evidence="1 2">CBS 123374</strain>
    </source>
</reference>